<dbReference type="RefSeq" id="WP_129785370.1">
    <property type="nucleotide sequence ID" value="NZ_RZHH01000002.1"/>
</dbReference>
<feature type="compositionally biased region" description="Basic and acidic residues" evidence="1">
    <location>
        <begin position="106"/>
        <end position="115"/>
    </location>
</feature>
<comment type="caution">
    <text evidence="3">The sequence shown here is derived from an EMBL/GenBank/DDBJ whole genome shotgun (WGS) entry which is preliminary data.</text>
</comment>
<keyword evidence="2" id="KW-0472">Membrane</keyword>
<feature type="transmembrane region" description="Helical" evidence="2">
    <location>
        <begin position="31"/>
        <end position="48"/>
    </location>
</feature>
<evidence type="ECO:0000313" key="3">
    <source>
        <dbReference type="EMBL" id="RYJ15018.1"/>
    </source>
</evidence>
<feature type="transmembrane region" description="Helical" evidence="2">
    <location>
        <begin position="60"/>
        <end position="79"/>
    </location>
</feature>
<evidence type="ECO:0000256" key="1">
    <source>
        <dbReference type="SAM" id="MobiDB-lite"/>
    </source>
</evidence>
<dbReference type="Proteomes" id="UP000294028">
    <property type="component" value="Unassembled WGS sequence"/>
</dbReference>
<keyword evidence="2" id="KW-0812">Transmembrane</keyword>
<organism evidence="3 4">
    <name type="scientific">Halogeometricum borinquense</name>
    <dbReference type="NCBI Taxonomy" id="60847"/>
    <lineage>
        <taxon>Archaea</taxon>
        <taxon>Methanobacteriati</taxon>
        <taxon>Methanobacteriota</taxon>
        <taxon>Stenosarchaea group</taxon>
        <taxon>Halobacteria</taxon>
        <taxon>Halobacteriales</taxon>
        <taxon>Haloferacaceae</taxon>
        <taxon>Halogeometricum</taxon>
    </lineage>
</organism>
<dbReference type="EMBL" id="RZHH01000002">
    <property type="protein sequence ID" value="RYJ15018.1"/>
    <property type="molecule type" value="Genomic_DNA"/>
</dbReference>
<protein>
    <submittedName>
        <fullName evidence="3">Uncharacterized protein</fullName>
    </submittedName>
</protein>
<accession>A0A482TII5</accession>
<evidence type="ECO:0000313" key="4">
    <source>
        <dbReference type="Proteomes" id="UP000294028"/>
    </source>
</evidence>
<keyword evidence="2" id="KW-1133">Transmembrane helix</keyword>
<reference evidence="3 4" key="1">
    <citation type="submission" date="2018-12" db="EMBL/GenBank/DDBJ databases">
        <title>Genome analysis provides insights into bioremediation potentialities of Halogeometricum borinquense strain N11.</title>
        <authorList>
            <person name="Najjari A."/>
            <person name="Youssef N."/>
            <person name="Fhoula I."/>
            <person name="Ben Dhia O."/>
            <person name="Mahjoubi M."/>
            <person name="Ouzari H.I."/>
            <person name="Cherif A."/>
        </authorList>
    </citation>
    <scope>NUCLEOTIDE SEQUENCE [LARGE SCALE GENOMIC DNA]</scope>
    <source>
        <strain evidence="3 4">N11</strain>
    </source>
</reference>
<evidence type="ECO:0000256" key="2">
    <source>
        <dbReference type="SAM" id="Phobius"/>
    </source>
</evidence>
<name>A0A482TII5_9EURY</name>
<gene>
    <name evidence="3" type="ORF">ELS19_14375</name>
</gene>
<dbReference type="AlphaFoldDB" id="A0A482TII5"/>
<feature type="region of interest" description="Disordered" evidence="1">
    <location>
        <begin position="93"/>
        <end position="115"/>
    </location>
</feature>
<sequence>MLVPVYLALLFGALGAAKIALIDRRAPLTTMPASMVFFGAFSISSFAVEPLTGGDPRTMLGMFALGLGGLLFMLAMTILEGLDKLPEHPVEAVLGKDNPVAPTGPEQREKPQRGD</sequence>
<proteinExistence type="predicted"/>